<dbReference type="PANTHER" id="PTHR11895:SF7">
    <property type="entry name" value="GLUTAMYL-TRNA(GLN) AMIDOTRANSFERASE SUBUNIT A, MITOCHONDRIAL"/>
    <property type="match status" value="1"/>
</dbReference>
<sequence length="225" mass="25728">MFERAGARVCEVSLPHTQYSIVCYHVLCCCEVASNMARFDGLQYGHRSSIESSTEALYATTRHEGFNDVVRRRILSGNYFLLKQNYERYFLKAQQIRRLISEDFHRVFSSGVDVLLTPTTLSDAVTYSDFTQEDNRTRSTQDDVFTQPVNLAGLPAVSVPTSLSSRGLPIGLQLIGQHLQDRKLLAVATWMEQQLDFPRIQFYDEDDAQETKSDRNRERERTTGA</sequence>
<dbReference type="Proteomes" id="UP000319801">
    <property type="component" value="Unassembled WGS sequence"/>
</dbReference>
<accession>A0A556VUY0</accession>
<dbReference type="SUPFAM" id="SSF75304">
    <property type="entry name" value="Amidase signature (AS) enzymes"/>
    <property type="match status" value="1"/>
</dbReference>
<dbReference type="GO" id="GO:0050567">
    <property type="term" value="F:glutaminyl-tRNA synthase (glutamine-hydrolyzing) activity"/>
    <property type="evidence" value="ECO:0007669"/>
    <property type="project" value="TreeGrafter"/>
</dbReference>
<protein>
    <submittedName>
        <fullName evidence="3">Glutamyl-tRNA(Gln) amidotransferase subunit A, mitochondrial</fullName>
    </submittedName>
</protein>
<dbReference type="Pfam" id="PF01425">
    <property type="entry name" value="Amidase"/>
    <property type="match status" value="1"/>
</dbReference>
<dbReference type="OrthoDB" id="421993at2759"/>
<dbReference type="GO" id="GO:0030956">
    <property type="term" value="C:glutamyl-tRNA(Gln) amidotransferase complex"/>
    <property type="evidence" value="ECO:0007669"/>
    <property type="project" value="TreeGrafter"/>
</dbReference>
<feature type="region of interest" description="Disordered" evidence="1">
    <location>
        <begin position="206"/>
        <end position="225"/>
    </location>
</feature>
<evidence type="ECO:0000313" key="3">
    <source>
        <dbReference type="EMBL" id="TTS81758.1"/>
    </source>
</evidence>
<gene>
    <name evidence="3" type="ORF">Baya_16268</name>
</gene>
<dbReference type="GO" id="GO:0070681">
    <property type="term" value="P:glutaminyl-tRNAGln biosynthesis via transamidation"/>
    <property type="evidence" value="ECO:0007669"/>
    <property type="project" value="TreeGrafter"/>
</dbReference>
<dbReference type="GO" id="GO:0016740">
    <property type="term" value="F:transferase activity"/>
    <property type="evidence" value="ECO:0007669"/>
    <property type="project" value="UniProtKB-KW"/>
</dbReference>
<feature type="compositionally biased region" description="Basic and acidic residues" evidence="1">
    <location>
        <begin position="209"/>
        <end position="225"/>
    </location>
</feature>
<reference evidence="3 4" key="1">
    <citation type="journal article" date="2019" name="Genome Biol. Evol.">
        <title>Whole-Genome Sequencing of the Giant Devil Catfish, Bagarius yarrelli.</title>
        <authorList>
            <person name="Jiang W."/>
            <person name="Lv Y."/>
            <person name="Cheng L."/>
            <person name="Yang K."/>
            <person name="Chao B."/>
            <person name="Wang X."/>
            <person name="Li Y."/>
            <person name="Pan X."/>
            <person name="You X."/>
            <person name="Zhang Y."/>
            <person name="Yang J."/>
            <person name="Li J."/>
            <person name="Zhang X."/>
            <person name="Liu S."/>
            <person name="Sun C."/>
            <person name="Yang J."/>
            <person name="Shi Q."/>
        </authorList>
    </citation>
    <scope>NUCLEOTIDE SEQUENCE [LARGE SCALE GENOMIC DNA]</scope>
    <source>
        <strain evidence="3">JWS20170419001</strain>
        <tissue evidence="3">Muscle</tissue>
    </source>
</reference>
<dbReference type="InterPro" id="IPR023631">
    <property type="entry name" value="Amidase_dom"/>
</dbReference>
<dbReference type="EMBL" id="VCAZ01000280">
    <property type="protein sequence ID" value="TTS81758.1"/>
    <property type="molecule type" value="Genomic_DNA"/>
</dbReference>
<dbReference type="InterPro" id="IPR036928">
    <property type="entry name" value="AS_sf"/>
</dbReference>
<feature type="domain" description="Amidase" evidence="2">
    <location>
        <begin position="3"/>
        <end position="185"/>
    </location>
</feature>
<dbReference type="PANTHER" id="PTHR11895">
    <property type="entry name" value="TRANSAMIDASE"/>
    <property type="match status" value="1"/>
</dbReference>
<dbReference type="InterPro" id="IPR000120">
    <property type="entry name" value="Amidase"/>
</dbReference>
<keyword evidence="4" id="KW-1185">Reference proteome</keyword>
<dbReference type="GO" id="GO:0032543">
    <property type="term" value="P:mitochondrial translation"/>
    <property type="evidence" value="ECO:0007669"/>
    <property type="project" value="TreeGrafter"/>
</dbReference>
<dbReference type="AlphaFoldDB" id="A0A556VUY0"/>
<evidence type="ECO:0000256" key="1">
    <source>
        <dbReference type="SAM" id="MobiDB-lite"/>
    </source>
</evidence>
<proteinExistence type="predicted"/>
<dbReference type="GO" id="GO:0005739">
    <property type="term" value="C:mitochondrion"/>
    <property type="evidence" value="ECO:0007669"/>
    <property type="project" value="TreeGrafter"/>
</dbReference>
<evidence type="ECO:0000313" key="4">
    <source>
        <dbReference type="Proteomes" id="UP000319801"/>
    </source>
</evidence>
<comment type="caution">
    <text evidence="3">The sequence shown here is derived from an EMBL/GenBank/DDBJ whole genome shotgun (WGS) entry which is preliminary data.</text>
</comment>
<keyword evidence="3" id="KW-0808">Transferase</keyword>
<evidence type="ECO:0000259" key="2">
    <source>
        <dbReference type="Pfam" id="PF01425"/>
    </source>
</evidence>
<name>A0A556VUY0_BAGYA</name>
<dbReference type="Gene3D" id="3.90.1300.10">
    <property type="entry name" value="Amidase signature (AS) domain"/>
    <property type="match status" value="1"/>
</dbReference>
<organism evidence="3 4">
    <name type="scientific">Bagarius yarrelli</name>
    <name type="common">Goonch</name>
    <name type="synonym">Bagrus yarrelli</name>
    <dbReference type="NCBI Taxonomy" id="175774"/>
    <lineage>
        <taxon>Eukaryota</taxon>
        <taxon>Metazoa</taxon>
        <taxon>Chordata</taxon>
        <taxon>Craniata</taxon>
        <taxon>Vertebrata</taxon>
        <taxon>Euteleostomi</taxon>
        <taxon>Actinopterygii</taxon>
        <taxon>Neopterygii</taxon>
        <taxon>Teleostei</taxon>
        <taxon>Ostariophysi</taxon>
        <taxon>Siluriformes</taxon>
        <taxon>Sisoridae</taxon>
        <taxon>Sisorinae</taxon>
        <taxon>Bagarius</taxon>
    </lineage>
</organism>